<keyword evidence="1" id="KW-0614">Plasmid</keyword>
<geneLocation type="plasmid" evidence="1">
    <name>pB-3002cz</name>
</geneLocation>
<protein>
    <submittedName>
        <fullName evidence="1">Uncharacterized protein</fullName>
    </submittedName>
</protein>
<name>A0A0C5H2X4_KLEPN</name>
<evidence type="ECO:0000313" key="1">
    <source>
        <dbReference type="EMBL" id="AJP18494.1"/>
    </source>
</evidence>
<sequence>MLLIRTSKSSLSINFSFSRCYTLVPGVGVWAVFAGTDTGHILCIAIAGERAAHLIDNPRFMVRGFPAAVSGRSLKRRLDGRCQFFWCSDVGKHERLLACIVFVNIFPRSSCVAQVSRPLDDLPATFELTVARLLAIRTR</sequence>
<reference evidence="1" key="1">
    <citation type="journal article" date="2015" name="Antimicrob. Agents Chemother.">
        <title>Complete nucleotide sequences of two NDM-1-encoding plasmids from the same sequence type 11 Klebsiella pneumoniae strain.</title>
        <authorList>
            <person name="Studentova V."/>
            <person name="Dobiasova H."/>
            <person name="Hedlova D."/>
            <person name="Dolejska M."/>
            <person name="Papagiannitsis C.C."/>
            <person name="Hrabak J."/>
        </authorList>
    </citation>
    <scope>NUCLEOTIDE SEQUENCE</scope>
    <source>
        <strain evidence="1">Kpn-3002cz</strain>
        <plasmid evidence="1">pB-3002cz</plasmid>
    </source>
</reference>
<dbReference type="AlphaFoldDB" id="A0A0C5H2X4"/>
<accession>A0A0C5H2X4</accession>
<proteinExistence type="predicted"/>
<organism evidence="1">
    <name type="scientific">Klebsiella pneumoniae</name>
    <dbReference type="NCBI Taxonomy" id="573"/>
    <lineage>
        <taxon>Bacteria</taxon>
        <taxon>Pseudomonadati</taxon>
        <taxon>Pseudomonadota</taxon>
        <taxon>Gammaproteobacteria</taxon>
        <taxon>Enterobacterales</taxon>
        <taxon>Enterobacteriaceae</taxon>
        <taxon>Klebsiella/Raoultella group</taxon>
        <taxon>Klebsiella</taxon>
        <taxon>Klebsiella pneumoniae complex</taxon>
    </lineage>
</organism>
<dbReference type="EMBL" id="KJ958926">
    <property type="protein sequence ID" value="AJP18494.1"/>
    <property type="molecule type" value="Genomic_DNA"/>
</dbReference>